<dbReference type="AlphaFoldDB" id="A0A8S8X7H4"/>
<dbReference type="GO" id="GO:0005737">
    <property type="term" value="C:cytoplasm"/>
    <property type="evidence" value="ECO:0007669"/>
    <property type="project" value="UniProtKB-SubCell"/>
</dbReference>
<keyword evidence="2" id="KW-0678">Repressor</keyword>
<dbReference type="SUPFAM" id="SSF81301">
    <property type="entry name" value="Nucleotidyltransferase"/>
    <property type="match status" value="1"/>
</dbReference>
<dbReference type="Proteomes" id="UP000681075">
    <property type="component" value="Unassembled WGS sequence"/>
</dbReference>
<comment type="subunit">
    <text evidence="2">Interacts with ribosomal protein uL14 (rplN).</text>
</comment>
<dbReference type="GO" id="GO:0090071">
    <property type="term" value="P:negative regulation of ribosome biogenesis"/>
    <property type="evidence" value="ECO:0007669"/>
    <property type="project" value="UniProtKB-UniRule"/>
</dbReference>
<evidence type="ECO:0000313" key="3">
    <source>
        <dbReference type="EMBL" id="GIL39598.1"/>
    </source>
</evidence>
<comment type="similarity">
    <text evidence="1 2">Belongs to the Iojap/RsfS family.</text>
</comment>
<dbReference type="InterPro" id="IPR043519">
    <property type="entry name" value="NT_sf"/>
</dbReference>
<dbReference type="InterPro" id="IPR004394">
    <property type="entry name" value="Iojap/RsfS/C7orf30"/>
</dbReference>
<accession>A0A8S8X7H4</accession>
<comment type="caution">
    <text evidence="3">The sequence shown here is derived from an EMBL/GenBank/DDBJ whole genome shotgun (WGS) entry which is preliminary data.</text>
</comment>
<protein>
    <recommendedName>
        <fullName evidence="2">Ribosomal silencing factor RsfS</fullName>
    </recommendedName>
</protein>
<proteinExistence type="inferred from homology"/>
<name>A0A8S8X7H4_9PROT</name>
<dbReference type="GO" id="GO:0017148">
    <property type="term" value="P:negative regulation of translation"/>
    <property type="evidence" value="ECO:0007669"/>
    <property type="project" value="UniProtKB-UniRule"/>
</dbReference>
<evidence type="ECO:0000256" key="2">
    <source>
        <dbReference type="HAMAP-Rule" id="MF_01477"/>
    </source>
</evidence>
<evidence type="ECO:0000256" key="1">
    <source>
        <dbReference type="ARBA" id="ARBA00010574"/>
    </source>
</evidence>
<dbReference type="HAMAP" id="MF_01477">
    <property type="entry name" value="Iojap_RsfS"/>
    <property type="match status" value="1"/>
</dbReference>
<dbReference type="Pfam" id="PF02410">
    <property type="entry name" value="RsfS"/>
    <property type="match status" value="1"/>
</dbReference>
<reference evidence="3" key="1">
    <citation type="submission" date="2021-02" db="EMBL/GenBank/DDBJ databases">
        <title>Genome sequence of Rhodospirillales sp. strain TMPK1 isolated from soil.</title>
        <authorList>
            <person name="Nakai R."/>
            <person name="Kusada H."/>
            <person name="Tamaki H."/>
        </authorList>
    </citation>
    <scope>NUCLEOTIDE SEQUENCE</scope>
    <source>
        <strain evidence="3">TMPK1</strain>
    </source>
</reference>
<evidence type="ECO:0000313" key="4">
    <source>
        <dbReference type="Proteomes" id="UP000681075"/>
    </source>
</evidence>
<dbReference type="NCBIfam" id="TIGR00090">
    <property type="entry name" value="rsfS_iojap_ybeB"/>
    <property type="match status" value="1"/>
</dbReference>
<comment type="subcellular location">
    <subcellularLocation>
        <location evidence="2">Cytoplasm</location>
    </subcellularLocation>
</comment>
<keyword evidence="2" id="KW-0963">Cytoplasm</keyword>
<keyword evidence="2" id="KW-0810">Translation regulation</keyword>
<gene>
    <name evidence="2 3" type="primary">rsfS</name>
    <name evidence="3" type="ORF">TMPK1_18350</name>
</gene>
<comment type="function">
    <text evidence="2">Functions as a ribosomal silencing factor. Interacts with ribosomal protein uL14 (rplN), blocking formation of intersubunit bridge B8. Prevents association of the 30S and 50S ribosomal subunits and the formation of functional ribosomes, thus repressing translation.</text>
</comment>
<dbReference type="PANTHER" id="PTHR21043:SF0">
    <property type="entry name" value="MITOCHONDRIAL ASSEMBLY OF RIBOSOMAL LARGE SUBUNIT PROTEIN 1"/>
    <property type="match status" value="1"/>
</dbReference>
<dbReference type="GO" id="GO:0042256">
    <property type="term" value="P:cytosolic ribosome assembly"/>
    <property type="evidence" value="ECO:0007669"/>
    <property type="project" value="UniProtKB-UniRule"/>
</dbReference>
<dbReference type="EMBL" id="BOPV01000001">
    <property type="protein sequence ID" value="GIL39598.1"/>
    <property type="molecule type" value="Genomic_DNA"/>
</dbReference>
<sequence>MAGKTTTPSKEATDSVRDLILRSLDDDKAEDVTVIPLAGRSSIADWMVVATGRSTRQVAAMADHLSEKLKPMLGGAPHIEGLTAADWVLVDAGDVIVHLFRPEVRSFYAIEKMWSVDPTDDAARRVS</sequence>
<dbReference type="GO" id="GO:0043023">
    <property type="term" value="F:ribosomal large subunit binding"/>
    <property type="evidence" value="ECO:0007669"/>
    <property type="project" value="TreeGrafter"/>
</dbReference>
<dbReference type="RefSeq" id="WP_420242699.1">
    <property type="nucleotide sequence ID" value="NZ_BOPV01000001.1"/>
</dbReference>
<dbReference type="PANTHER" id="PTHR21043">
    <property type="entry name" value="IOJAP SUPERFAMILY ORTHOLOG"/>
    <property type="match status" value="1"/>
</dbReference>
<organism evidence="3 4">
    <name type="scientific">Roseiterribacter gracilis</name>
    <dbReference type="NCBI Taxonomy" id="2812848"/>
    <lineage>
        <taxon>Bacteria</taxon>
        <taxon>Pseudomonadati</taxon>
        <taxon>Pseudomonadota</taxon>
        <taxon>Alphaproteobacteria</taxon>
        <taxon>Rhodospirillales</taxon>
        <taxon>Roseiterribacteraceae</taxon>
        <taxon>Roseiterribacter</taxon>
    </lineage>
</organism>
<keyword evidence="4" id="KW-1185">Reference proteome</keyword>
<dbReference type="Gene3D" id="3.30.460.10">
    <property type="entry name" value="Beta Polymerase, domain 2"/>
    <property type="match status" value="1"/>
</dbReference>